<sequence>MFQNGSKKVVTYSMKPSASNETSAAKVRLKFNAQKENYSMCLIFCWSADRSKKKLCQKE</sequence>
<accession>A0A227KDS1</accession>
<proteinExistence type="predicted"/>
<comment type="caution">
    <text evidence="1">The sequence shown here is derived from an EMBL/GenBank/DDBJ whole genome shotgun (WGS) entry which is preliminary data.</text>
</comment>
<organism evidence="1 2">
    <name type="scientific">Turicimonas muris</name>
    <dbReference type="NCBI Taxonomy" id="1796652"/>
    <lineage>
        <taxon>Bacteria</taxon>
        <taxon>Pseudomonadati</taxon>
        <taxon>Pseudomonadota</taxon>
        <taxon>Betaproteobacteria</taxon>
        <taxon>Burkholderiales</taxon>
        <taxon>Sutterellaceae</taxon>
        <taxon>Turicimonas</taxon>
    </lineage>
</organism>
<dbReference type="Proteomes" id="UP000214610">
    <property type="component" value="Unassembled WGS sequence"/>
</dbReference>
<reference evidence="2" key="1">
    <citation type="submission" date="2017-05" db="EMBL/GenBank/DDBJ databases">
        <title>Improved OligoMM genomes.</title>
        <authorList>
            <person name="Garzetti D."/>
        </authorList>
    </citation>
    <scope>NUCLEOTIDE SEQUENCE [LARGE SCALE GENOMIC DNA]</scope>
    <source>
        <strain evidence="2">YL45</strain>
    </source>
</reference>
<dbReference type="EMBL" id="NHMP01000008">
    <property type="protein sequence ID" value="OXE45587.1"/>
    <property type="molecule type" value="Genomic_DNA"/>
</dbReference>
<evidence type="ECO:0000313" key="1">
    <source>
        <dbReference type="EMBL" id="OXE45587.1"/>
    </source>
</evidence>
<gene>
    <name evidence="1" type="ORF">ADH67_10545</name>
</gene>
<name>A0A227KDS1_9BURK</name>
<evidence type="ECO:0000313" key="2">
    <source>
        <dbReference type="Proteomes" id="UP000214610"/>
    </source>
</evidence>
<keyword evidence="2" id="KW-1185">Reference proteome</keyword>
<protein>
    <submittedName>
        <fullName evidence="1">Uncharacterized protein</fullName>
    </submittedName>
</protein>
<dbReference type="AlphaFoldDB" id="A0A227KDS1"/>